<keyword evidence="6" id="KW-1185">Reference proteome</keyword>
<name>A0A5C0ARD1_9BURK</name>
<dbReference type="PROSITE" id="PS50005">
    <property type="entry name" value="TPR"/>
    <property type="match status" value="1"/>
</dbReference>
<keyword evidence="2 3" id="KW-0802">TPR repeat</keyword>
<sequence length="166" mass="18447">MHGRARGDVTNHAVTRRFSDRLAAAVVAAAMLVAPFGMAFAADTPASTDLPDLAPIRAKVYAKDYQSAADDLRALTATVKHADLYNLLGFSLRNLGQYDEAAKWYREALYYDPDHRNAIEYQGELFIKTGQLQRAKNNVQKLEFLCLQGCLELTQLREAVAAAEKR</sequence>
<keyword evidence="4" id="KW-0732">Signal</keyword>
<dbReference type="InterPro" id="IPR013105">
    <property type="entry name" value="TPR_2"/>
</dbReference>
<dbReference type="Pfam" id="PF07719">
    <property type="entry name" value="TPR_2"/>
    <property type="match status" value="1"/>
</dbReference>
<feature type="signal peptide" evidence="4">
    <location>
        <begin position="1"/>
        <end position="41"/>
    </location>
</feature>
<dbReference type="KEGG" id="pacr:FXN63_01335"/>
<reference evidence="5 6" key="1">
    <citation type="submission" date="2019-08" db="EMBL/GenBank/DDBJ databases">
        <title>Amphibian skin-associated Pigmentiphaga: genome sequence and occurrence across geography and hosts.</title>
        <authorList>
            <person name="Bletz M.C."/>
            <person name="Bunk B."/>
            <person name="Sproeer C."/>
            <person name="Biwer P."/>
            <person name="Reiter S."/>
            <person name="Rabemananjara F.C.E."/>
            <person name="Schulz S."/>
            <person name="Overmann J."/>
            <person name="Vences M."/>
        </authorList>
    </citation>
    <scope>NUCLEOTIDE SEQUENCE [LARGE SCALE GENOMIC DNA]</scope>
    <source>
        <strain evidence="5 6">Mada1488</strain>
    </source>
</reference>
<proteinExistence type="predicted"/>
<evidence type="ECO:0000313" key="6">
    <source>
        <dbReference type="Proteomes" id="UP000325161"/>
    </source>
</evidence>
<feature type="repeat" description="TPR" evidence="3">
    <location>
        <begin position="82"/>
        <end position="115"/>
    </location>
</feature>
<dbReference type="InterPro" id="IPR019734">
    <property type="entry name" value="TPR_rpt"/>
</dbReference>
<feature type="chain" id="PRO_5022875510" evidence="4">
    <location>
        <begin position="42"/>
        <end position="166"/>
    </location>
</feature>
<dbReference type="SMART" id="SM00028">
    <property type="entry name" value="TPR"/>
    <property type="match status" value="1"/>
</dbReference>
<evidence type="ECO:0000256" key="4">
    <source>
        <dbReference type="SAM" id="SignalP"/>
    </source>
</evidence>
<evidence type="ECO:0000313" key="5">
    <source>
        <dbReference type="EMBL" id="QEI04628.1"/>
    </source>
</evidence>
<evidence type="ECO:0000256" key="3">
    <source>
        <dbReference type="PROSITE-ProRule" id="PRU00339"/>
    </source>
</evidence>
<dbReference type="OrthoDB" id="8592798at2"/>
<keyword evidence="1" id="KW-0677">Repeat</keyword>
<dbReference type="Proteomes" id="UP000325161">
    <property type="component" value="Chromosome"/>
</dbReference>
<dbReference type="PROSITE" id="PS50293">
    <property type="entry name" value="TPR_REGION"/>
    <property type="match status" value="1"/>
</dbReference>
<organism evidence="5 6">
    <name type="scientific">Pigmentiphaga aceris</name>
    <dbReference type="NCBI Taxonomy" id="1940612"/>
    <lineage>
        <taxon>Bacteria</taxon>
        <taxon>Pseudomonadati</taxon>
        <taxon>Pseudomonadota</taxon>
        <taxon>Betaproteobacteria</taxon>
        <taxon>Burkholderiales</taxon>
        <taxon>Alcaligenaceae</taxon>
        <taxon>Pigmentiphaga</taxon>
    </lineage>
</organism>
<protein>
    <submittedName>
        <fullName evidence="5">Tetratricopeptide repeat protein</fullName>
    </submittedName>
</protein>
<dbReference type="EMBL" id="CP043046">
    <property type="protein sequence ID" value="QEI04628.1"/>
    <property type="molecule type" value="Genomic_DNA"/>
</dbReference>
<dbReference type="SUPFAM" id="SSF48452">
    <property type="entry name" value="TPR-like"/>
    <property type="match status" value="1"/>
</dbReference>
<evidence type="ECO:0000256" key="1">
    <source>
        <dbReference type="ARBA" id="ARBA00022737"/>
    </source>
</evidence>
<accession>A0A5C0ARD1</accession>
<gene>
    <name evidence="5" type="ORF">FXN63_01335</name>
</gene>
<dbReference type="AlphaFoldDB" id="A0A5C0ARD1"/>
<dbReference type="Gene3D" id="1.25.40.10">
    <property type="entry name" value="Tetratricopeptide repeat domain"/>
    <property type="match status" value="1"/>
</dbReference>
<evidence type="ECO:0000256" key="2">
    <source>
        <dbReference type="ARBA" id="ARBA00022803"/>
    </source>
</evidence>
<dbReference type="InterPro" id="IPR011990">
    <property type="entry name" value="TPR-like_helical_dom_sf"/>
</dbReference>